<accession>A0A2N9K6N4</accession>
<organism evidence="2 3">
    <name type="scientific">Leuconostoc suionicum</name>
    <dbReference type="NCBI Taxonomy" id="1511761"/>
    <lineage>
        <taxon>Bacteria</taxon>
        <taxon>Bacillati</taxon>
        <taxon>Bacillota</taxon>
        <taxon>Bacilli</taxon>
        <taxon>Lactobacillales</taxon>
        <taxon>Lactobacillaceae</taxon>
        <taxon>Leuconostoc</taxon>
    </lineage>
</organism>
<protein>
    <submittedName>
        <fullName evidence="2">Uncharacterized protein</fullName>
    </submittedName>
</protein>
<gene>
    <name evidence="1" type="ORF">LES8486_01671</name>
    <name evidence="2" type="ORF">LES9216_00036</name>
</gene>
<evidence type="ECO:0000313" key="2">
    <source>
        <dbReference type="EMBL" id="SPE06149.1"/>
    </source>
</evidence>
<evidence type="ECO:0000313" key="4">
    <source>
        <dbReference type="Proteomes" id="UP000239237"/>
    </source>
</evidence>
<sequence>MTNYAAEFCDKERKFGFDMAAEWMQSKLKIEPGGENSSHWSDKQTETLISMLDEGKEFRAISNAIGKTTVQIYAKRRKLIEKGLVEAPEETPSEAKQKRVVKFKQLTKAGVTDVHEIAKQSGCNESSIYGYAKEMGYEINKGKVIL</sequence>
<dbReference type="Proteomes" id="UP000237923">
    <property type="component" value="Unassembled WGS sequence"/>
</dbReference>
<dbReference type="AlphaFoldDB" id="A0A2N9K6N4"/>
<name>A0A2N9K6N4_9LACO</name>
<proteinExistence type="predicted"/>
<dbReference type="RefSeq" id="WP_050895009.1">
    <property type="nucleotide sequence ID" value="NZ_JBMMUI010000004.1"/>
</dbReference>
<dbReference type="Proteomes" id="UP000239237">
    <property type="component" value="Unassembled WGS sequence"/>
</dbReference>
<dbReference type="EMBL" id="OKQR01000004">
    <property type="protein sequence ID" value="SPD94487.1"/>
    <property type="molecule type" value="Genomic_DNA"/>
</dbReference>
<dbReference type="EMBL" id="OKQU01000001">
    <property type="protein sequence ID" value="SPE06149.1"/>
    <property type="molecule type" value="Genomic_DNA"/>
</dbReference>
<reference evidence="1 4" key="1">
    <citation type="submission" date="2018-02" db="EMBL/GenBank/DDBJ databases">
        <authorList>
            <person name="Rodrigo-Torres L."/>
            <person name="Arahal R. D."/>
            <person name="Lucena T."/>
        </authorList>
    </citation>
    <scope>NUCLEOTIDE SEQUENCE [LARGE SCALE GENOMIC DNA]</scope>
    <source>
        <strain evidence="1 4">CECT 8486</strain>
    </source>
</reference>
<evidence type="ECO:0000313" key="1">
    <source>
        <dbReference type="EMBL" id="SPD94487.1"/>
    </source>
</evidence>
<reference evidence="2 3" key="2">
    <citation type="submission" date="2018-02" db="EMBL/GenBank/DDBJ databases">
        <authorList>
            <person name="Cohen D.B."/>
            <person name="Kent A.D."/>
        </authorList>
    </citation>
    <scope>NUCLEOTIDE SEQUENCE [LARGE SCALE GENOMIC DNA]</scope>
    <source>
        <strain evidence="2 3">CECT 9216</strain>
    </source>
</reference>
<keyword evidence="4" id="KW-1185">Reference proteome</keyword>
<evidence type="ECO:0000313" key="3">
    <source>
        <dbReference type="Proteomes" id="UP000237923"/>
    </source>
</evidence>